<accession>A0A3D8MCF8</accession>
<dbReference type="Pfam" id="PF06853">
    <property type="entry name" value="DUF1249"/>
    <property type="match status" value="1"/>
</dbReference>
<protein>
    <submittedName>
        <fullName evidence="1">DUF1249 domain-containing protein</fullName>
    </submittedName>
</protein>
<reference evidence="2" key="1">
    <citation type="submission" date="2018-08" db="EMBL/GenBank/DDBJ databases">
        <authorList>
            <person name="Zhang J."/>
            <person name="Du Z.-J."/>
        </authorList>
    </citation>
    <scope>NUCLEOTIDE SEQUENCE [LARGE SCALE GENOMIC DNA]</scope>
    <source>
        <strain evidence="2">KCTC 52655</strain>
    </source>
</reference>
<dbReference type="Proteomes" id="UP000256561">
    <property type="component" value="Unassembled WGS sequence"/>
</dbReference>
<dbReference type="RefSeq" id="WP_115591856.1">
    <property type="nucleotide sequence ID" value="NZ_QRHA01000002.1"/>
</dbReference>
<proteinExistence type="predicted"/>
<sequence>MQAICELNYHRFLRILPDCDTEDLTYQFTVGPQLSYRMTITDAARYTTTVRVEQISRHAPAYMKPVMVVRLYHDARMAEVISSQNTGAFAASYEYPNNKMRQRNEKQMVNVFLAEWLQFCLKQRPEVVTEA</sequence>
<dbReference type="OrthoDB" id="9793663at2"/>
<dbReference type="PANTHER" id="PTHR38774:SF1">
    <property type="entry name" value="CYTOPLASMIC PROTEIN"/>
    <property type="match status" value="1"/>
</dbReference>
<comment type="caution">
    <text evidence="1">The sequence shown here is derived from an EMBL/GenBank/DDBJ whole genome shotgun (WGS) entry which is preliminary data.</text>
</comment>
<dbReference type="PANTHER" id="PTHR38774">
    <property type="entry name" value="CYTOPLASMIC PROTEIN-RELATED"/>
    <property type="match status" value="1"/>
</dbReference>
<dbReference type="InterPro" id="IPR009659">
    <property type="entry name" value="DUF1249"/>
</dbReference>
<name>A0A3D8MCF8_9ALTE</name>
<dbReference type="AlphaFoldDB" id="A0A3D8MCF8"/>
<keyword evidence="2" id="KW-1185">Reference proteome</keyword>
<organism evidence="1 2">
    <name type="scientific">Alteromonas aestuariivivens</name>
    <dbReference type="NCBI Taxonomy" id="1938339"/>
    <lineage>
        <taxon>Bacteria</taxon>
        <taxon>Pseudomonadati</taxon>
        <taxon>Pseudomonadota</taxon>
        <taxon>Gammaproteobacteria</taxon>
        <taxon>Alteromonadales</taxon>
        <taxon>Alteromonadaceae</taxon>
        <taxon>Alteromonas/Salinimonas group</taxon>
        <taxon>Alteromonas</taxon>
    </lineage>
</organism>
<gene>
    <name evidence="1" type="ORF">DXV75_03125</name>
</gene>
<evidence type="ECO:0000313" key="2">
    <source>
        <dbReference type="Proteomes" id="UP000256561"/>
    </source>
</evidence>
<dbReference type="EMBL" id="QRHA01000002">
    <property type="protein sequence ID" value="RDV27975.1"/>
    <property type="molecule type" value="Genomic_DNA"/>
</dbReference>
<evidence type="ECO:0000313" key="1">
    <source>
        <dbReference type="EMBL" id="RDV27975.1"/>
    </source>
</evidence>